<dbReference type="PANTHER" id="PTHR43597">
    <property type="entry name" value="SULFUR ACCEPTOR PROTEIN CSDE"/>
    <property type="match status" value="1"/>
</dbReference>
<reference evidence="3" key="1">
    <citation type="submission" date="2016-10" db="EMBL/GenBank/DDBJ databases">
        <title>Sequence of Gallionella enrichment culture.</title>
        <authorList>
            <person name="Poehlein A."/>
            <person name="Muehling M."/>
            <person name="Daniel R."/>
        </authorList>
    </citation>
    <scope>NUCLEOTIDE SEQUENCE</scope>
</reference>
<gene>
    <name evidence="3" type="primary">sufE_1</name>
    <name evidence="3" type="ORF">GALL_161070</name>
</gene>
<organism evidence="3">
    <name type="scientific">mine drainage metagenome</name>
    <dbReference type="NCBI Taxonomy" id="410659"/>
    <lineage>
        <taxon>unclassified sequences</taxon>
        <taxon>metagenomes</taxon>
        <taxon>ecological metagenomes</taxon>
    </lineage>
</organism>
<sequence length="144" mass="15292">MLEEKLKELIDLYSPIDDAQERMALIVDAAGRRPGGEPDGLRSDSNRVRGCVSAAWIAGRVEDGRCTFVCAADSPLVLGLLAALCGFYSGAEPREIASSQLDPLEALGLTRNLSPTRQNGLASARNRIRELAQAWAQGDGAAAP</sequence>
<dbReference type="Pfam" id="PF02657">
    <property type="entry name" value="SufE"/>
    <property type="match status" value="1"/>
</dbReference>
<evidence type="ECO:0000259" key="2">
    <source>
        <dbReference type="Pfam" id="PF02657"/>
    </source>
</evidence>
<dbReference type="SUPFAM" id="SSF82649">
    <property type="entry name" value="SufE/NifU"/>
    <property type="match status" value="1"/>
</dbReference>
<name>A0A1J5SP11_9ZZZZ</name>
<dbReference type="Gene3D" id="3.90.1010.10">
    <property type="match status" value="1"/>
</dbReference>
<comment type="similarity">
    <text evidence="1">Belongs to the SufE family.</text>
</comment>
<dbReference type="EMBL" id="MLJW01000080">
    <property type="protein sequence ID" value="OIR01806.1"/>
    <property type="molecule type" value="Genomic_DNA"/>
</dbReference>
<dbReference type="AlphaFoldDB" id="A0A1J5SP11"/>
<comment type="caution">
    <text evidence="3">The sequence shown here is derived from an EMBL/GenBank/DDBJ whole genome shotgun (WGS) entry which is preliminary data.</text>
</comment>
<evidence type="ECO:0000256" key="1">
    <source>
        <dbReference type="ARBA" id="ARBA00010282"/>
    </source>
</evidence>
<evidence type="ECO:0000313" key="3">
    <source>
        <dbReference type="EMBL" id="OIR01806.1"/>
    </source>
</evidence>
<dbReference type="PANTHER" id="PTHR43597:SF5">
    <property type="entry name" value="SUFE-LIKE PROTEIN 2, CHLOROPLASTIC"/>
    <property type="match status" value="1"/>
</dbReference>
<proteinExistence type="inferred from homology"/>
<dbReference type="InterPro" id="IPR003808">
    <property type="entry name" value="Fe-S_metab-assoc_dom"/>
</dbReference>
<accession>A0A1J5SP11</accession>
<feature type="domain" description="Fe-S metabolism associated" evidence="2">
    <location>
        <begin position="16"/>
        <end position="130"/>
    </location>
</feature>
<protein>
    <submittedName>
        <fullName evidence="3">Cysteine desulfuration protein SufE</fullName>
    </submittedName>
</protein>